<feature type="transmembrane region" description="Helical" evidence="5">
    <location>
        <begin position="85"/>
        <end position="105"/>
    </location>
</feature>
<proteinExistence type="predicted"/>
<keyword evidence="3 5" id="KW-1133">Transmembrane helix</keyword>
<evidence type="ECO:0000313" key="6">
    <source>
        <dbReference type="EMBL" id="KLI64992.1"/>
    </source>
</evidence>
<protein>
    <submittedName>
        <fullName evidence="6">Membrane protein</fullName>
    </submittedName>
</protein>
<dbReference type="RefSeq" id="WP_047092862.1">
    <property type="nucleotide sequence ID" value="NZ_LBHU01000001.1"/>
</dbReference>
<dbReference type="Proteomes" id="UP000053455">
    <property type="component" value="Unassembled WGS sequence"/>
</dbReference>
<feature type="transmembrane region" description="Helical" evidence="5">
    <location>
        <begin position="111"/>
        <end position="130"/>
    </location>
</feature>
<evidence type="ECO:0000256" key="2">
    <source>
        <dbReference type="ARBA" id="ARBA00022692"/>
    </source>
</evidence>
<evidence type="ECO:0000256" key="4">
    <source>
        <dbReference type="ARBA" id="ARBA00023136"/>
    </source>
</evidence>
<dbReference type="Pfam" id="PF01124">
    <property type="entry name" value="MAPEG"/>
    <property type="match status" value="1"/>
</dbReference>
<evidence type="ECO:0000256" key="3">
    <source>
        <dbReference type="ARBA" id="ARBA00022989"/>
    </source>
</evidence>
<evidence type="ECO:0000256" key="1">
    <source>
        <dbReference type="ARBA" id="ARBA00004370"/>
    </source>
</evidence>
<dbReference type="InterPro" id="IPR023352">
    <property type="entry name" value="MAPEG-like_dom_sf"/>
</dbReference>
<accession>A0A0H0XSR7</accession>
<feature type="transmembrane region" description="Helical" evidence="5">
    <location>
        <begin position="60"/>
        <end position="78"/>
    </location>
</feature>
<gene>
    <name evidence="6" type="ORF">AAV99_05795</name>
</gene>
<evidence type="ECO:0000256" key="5">
    <source>
        <dbReference type="SAM" id="Phobius"/>
    </source>
</evidence>
<evidence type="ECO:0000313" key="7">
    <source>
        <dbReference type="Proteomes" id="UP000053455"/>
    </source>
</evidence>
<dbReference type="PANTHER" id="PTHR35371:SF1">
    <property type="entry name" value="BLR7753 PROTEIN"/>
    <property type="match status" value="1"/>
</dbReference>
<dbReference type="PANTHER" id="PTHR35371">
    <property type="entry name" value="INNER MEMBRANE PROTEIN"/>
    <property type="match status" value="1"/>
</dbReference>
<reference evidence="6 7" key="1">
    <citation type="submission" date="2015-04" db="EMBL/GenBank/DDBJ databases">
        <title>The draft genome sequence of Erythrobacter marinus HWDM-33.</title>
        <authorList>
            <person name="Zhuang L."/>
            <person name="Liu Y."/>
            <person name="Shao Z."/>
        </authorList>
    </citation>
    <scope>NUCLEOTIDE SEQUENCE [LARGE SCALE GENOMIC DNA]</scope>
    <source>
        <strain evidence="6 7">HWDM-33</strain>
    </source>
</reference>
<dbReference type="GO" id="GO:0016020">
    <property type="term" value="C:membrane"/>
    <property type="evidence" value="ECO:0007669"/>
    <property type="project" value="UniProtKB-SubCell"/>
</dbReference>
<dbReference type="EMBL" id="LBHU01000001">
    <property type="protein sequence ID" value="KLI64992.1"/>
    <property type="molecule type" value="Genomic_DNA"/>
</dbReference>
<dbReference type="SUPFAM" id="SSF161084">
    <property type="entry name" value="MAPEG domain-like"/>
    <property type="match status" value="1"/>
</dbReference>
<organism evidence="6 7">
    <name type="scientific">Aurantiacibacter marinus</name>
    <dbReference type="NCBI Taxonomy" id="874156"/>
    <lineage>
        <taxon>Bacteria</taxon>
        <taxon>Pseudomonadati</taxon>
        <taxon>Pseudomonadota</taxon>
        <taxon>Alphaproteobacteria</taxon>
        <taxon>Sphingomonadales</taxon>
        <taxon>Erythrobacteraceae</taxon>
        <taxon>Aurantiacibacter</taxon>
    </lineage>
</organism>
<dbReference type="OrthoDB" id="7743618at2"/>
<keyword evidence="4 5" id="KW-0472">Membrane</keyword>
<dbReference type="AlphaFoldDB" id="A0A0H0XSR7"/>
<sequence length="131" mass="14369">MPSEITVLALSGILMLAHIFAATHYKTKQYGVDWNMGARDEDTEPLNDLAARLDRARGNFLETLPLAIIALFGVVLAGKATDLTALAAWVWLGARLVYLPLYWTGVPKVRTYVWAVSLLALLYVLGVLLLG</sequence>
<comment type="subcellular location">
    <subcellularLocation>
        <location evidence="1">Membrane</location>
    </subcellularLocation>
</comment>
<name>A0A0H0XSR7_9SPHN</name>
<keyword evidence="7" id="KW-1185">Reference proteome</keyword>
<keyword evidence="2 5" id="KW-0812">Transmembrane</keyword>
<dbReference type="Gene3D" id="1.20.120.550">
    <property type="entry name" value="Membrane associated eicosanoid/glutathione metabolism-like domain"/>
    <property type="match status" value="1"/>
</dbReference>
<dbReference type="STRING" id="874156.GCA_001021555_00114"/>
<comment type="caution">
    <text evidence="6">The sequence shown here is derived from an EMBL/GenBank/DDBJ whole genome shotgun (WGS) entry which is preliminary data.</text>
</comment>
<dbReference type="InterPro" id="IPR001129">
    <property type="entry name" value="Membr-assoc_MAPEG"/>
</dbReference>
<dbReference type="PATRIC" id="fig|874156.12.peg.1200"/>